<gene>
    <name evidence="2" type="ORF">IW245_006557</name>
</gene>
<dbReference type="EMBL" id="JADOUF010000001">
    <property type="protein sequence ID" value="MBG6140363.1"/>
    <property type="molecule type" value="Genomic_DNA"/>
</dbReference>
<dbReference type="Gene3D" id="3.40.50.12780">
    <property type="entry name" value="N-terminal domain of ligase-like"/>
    <property type="match status" value="2"/>
</dbReference>
<evidence type="ECO:0000259" key="1">
    <source>
        <dbReference type="Pfam" id="PF00501"/>
    </source>
</evidence>
<sequence>MTIRTPAGLLAAVLAADPARPLLTFYDDSTGERTELSAVTLDNWVSKTANLLVDGHGLGHGDVAAVALPPHWQTAAVLLGCWRAGLAVSHSAGEQVDVAFSSADRFEEQNSPEVYGLSLAPMAMPLRNPPEGVLDYVLEVRNFGDFYGGPGADPDAPGLVHLPGGAAVTHAGLVERARARAEELGLTGDDRVLIAAPTRPLDWLLAPLAAGASIVLCKDADASKLDARASSEKVTRAL</sequence>
<name>A0A8J7GNP8_9ACTN</name>
<dbReference type="RefSeq" id="WP_197006913.1">
    <property type="nucleotide sequence ID" value="NZ_BONS01000006.1"/>
</dbReference>
<organism evidence="2 3">
    <name type="scientific">Longispora fulva</name>
    <dbReference type="NCBI Taxonomy" id="619741"/>
    <lineage>
        <taxon>Bacteria</taxon>
        <taxon>Bacillati</taxon>
        <taxon>Actinomycetota</taxon>
        <taxon>Actinomycetes</taxon>
        <taxon>Micromonosporales</taxon>
        <taxon>Micromonosporaceae</taxon>
        <taxon>Longispora</taxon>
    </lineage>
</organism>
<keyword evidence="3" id="KW-1185">Reference proteome</keyword>
<dbReference type="InterPro" id="IPR000873">
    <property type="entry name" value="AMP-dep_synth/lig_dom"/>
</dbReference>
<evidence type="ECO:0000313" key="3">
    <source>
        <dbReference type="Proteomes" id="UP000622552"/>
    </source>
</evidence>
<dbReference type="InterPro" id="IPR042099">
    <property type="entry name" value="ANL_N_sf"/>
</dbReference>
<dbReference type="SUPFAM" id="SSF56801">
    <property type="entry name" value="Acetyl-CoA synthetase-like"/>
    <property type="match status" value="1"/>
</dbReference>
<dbReference type="Proteomes" id="UP000622552">
    <property type="component" value="Unassembled WGS sequence"/>
</dbReference>
<feature type="domain" description="AMP-dependent synthetase/ligase" evidence="1">
    <location>
        <begin position="16"/>
        <end position="88"/>
    </location>
</feature>
<dbReference type="AlphaFoldDB" id="A0A8J7GNP8"/>
<proteinExistence type="predicted"/>
<reference evidence="2" key="1">
    <citation type="submission" date="2020-11" db="EMBL/GenBank/DDBJ databases">
        <title>Sequencing the genomes of 1000 actinobacteria strains.</title>
        <authorList>
            <person name="Klenk H.-P."/>
        </authorList>
    </citation>
    <scope>NUCLEOTIDE SEQUENCE</scope>
    <source>
        <strain evidence="2">DSM 45356</strain>
    </source>
</reference>
<comment type="caution">
    <text evidence="2">The sequence shown here is derived from an EMBL/GenBank/DDBJ whole genome shotgun (WGS) entry which is preliminary data.</text>
</comment>
<dbReference type="InterPro" id="IPR017523">
    <property type="entry name" value="Rv3268"/>
</dbReference>
<dbReference type="Pfam" id="PF00501">
    <property type="entry name" value="AMP-binding"/>
    <property type="match status" value="1"/>
</dbReference>
<protein>
    <submittedName>
        <fullName evidence="2">Uncharacterized protein (TIGR03089 family)</fullName>
    </submittedName>
</protein>
<evidence type="ECO:0000313" key="2">
    <source>
        <dbReference type="EMBL" id="MBG6140363.1"/>
    </source>
</evidence>
<dbReference type="NCBIfam" id="TIGR03089">
    <property type="entry name" value="TIGR03089 family protein"/>
    <property type="match status" value="1"/>
</dbReference>
<accession>A0A8J7GNP8</accession>